<dbReference type="FunFam" id="3.40.190.10:FF:000045">
    <property type="entry name" value="Putative glutamate receptor ionotropic NMDA 3A"/>
    <property type="match status" value="1"/>
</dbReference>
<protein>
    <recommendedName>
        <fullName evidence="25">Glutamate receptor ionotropic, NMDA 3B</fullName>
    </recommendedName>
</protein>
<dbReference type="InterPro" id="IPR015683">
    <property type="entry name" value="Ionotropic_Glu_rcpt"/>
</dbReference>
<evidence type="ECO:0000256" key="10">
    <source>
        <dbReference type="ARBA" id="ARBA00023054"/>
    </source>
</evidence>
<dbReference type="AlphaFoldDB" id="A7RUE9"/>
<evidence type="ECO:0000256" key="3">
    <source>
        <dbReference type="ARBA" id="ARBA00022475"/>
    </source>
</evidence>
<evidence type="ECO:0000256" key="23">
    <source>
        <dbReference type="ARBA" id="ARBA00061701"/>
    </source>
</evidence>
<dbReference type="SUPFAM" id="SSF53850">
    <property type="entry name" value="Periplasmic binding protein-like II"/>
    <property type="match status" value="1"/>
</dbReference>
<comment type="function">
    <text evidence="22">Component of a non-conventional N-methyl-D-aspartate (NMDA) receptors (NMDARs) that function as heterotetrameric, ligand-gated cation channels with low calcium permeability and low voltage-dependent block by Mg(2+). Forms glutamatergic receptor complexes with GluN1 and GluN2 subunits which are activated by glycine binding to the GluN1 and GluN3 subunits and L-glutamate binding to GluN2 subunits. Forms excitatory glycinergic receptor complexes with GluN1 alone which are activated by glycine binding to the GluN1 and GluN3 subunits. GluN3B subunit also binds D-serine and, in the absence of glycine, activates glycinergic receptor complexes, but with lower efficacy than glycine. Each GluN3 subunit confers differential attributes to channel properties, including activation, deactivation and desensitization kinetics, pH sensitivity, Ca2(+) permeability, and binding to allosteric modulators.</text>
</comment>
<keyword evidence="32" id="KW-1185">Reference proteome</keyword>
<evidence type="ECO:0000256" key="5">
    <source>
        <dbReference type="ARBA" id="ARBA00022729"/>
    </source>
</evidence>
<feature type="binding site" evidence="26">
    <location>
        <position position="229"/>
    </location>
    <ligand>
        <name>L-glutamate</name>
        <dbReference type="ChEBI" id="CHEBI:29985"/>
    </ligand>
</feature>
<keyword evidence="8 28" id="KW-1133">Transmembrane helix</keyword>
<keyword evidence="18" id="KW-0407">Ion channel</keyword>
<dbReference type="InParanoid" id="A7RUE9"/>
<feature type="site" description="Interaction with the cone snail toxin Con-ikot-ikot" evidence="27">
    <location>
        <position position="235"/>
    </location>
</feature>
<gene>
    <name evidence="31" type="ORF">NEMVEDRAFT_v1g31895</name>
</gene>
<evidence type="ECO:0000256" key="12">
    <source>
        <dbReference type="ARBA" id="ARBA00023136"/>
    </source>
</evidence>
<evidence type="ECO:0000256" key="20">
    <source>
        <dbReference type="ARBA" id="ARBA00036239"/>
    </source>
</evidence>
<evidence type="ECO:0000256" key="21">
    <source>
        <dbReference type="ARBA" id="ARBA00036634"/>
    </source>
</evidence>
<feature type="binding site" evidence="26">
    <location>
        <position position="65"/>
    </location>
    <ligand>
        <name>L-glutamate</name>
        <dbReference type="ChEBI" id="CHEBI:29985"/>
    </ligand>
</feature>
<feature type="site" description="Interaction with the cone snail toxin Con-ikot-ikot" evidence="27">
    <location>
        <position position="322"/>
    </location>
</feature>
<feature type="non-terminal residue" evidence="31">
    <location>
        <position position="1"/>
    </location>
</feature>
<feature type="transmembrane region" description="Helical" evidence="28">
    <location>
        <begin position="102"/>
        <end position="122"/>
    </location>
</feature>
<dbReference type="SMART" id="SM00918">
    <property type="entry name" value="Lig_chan-Glu_bd"/>
    <property type="match status" value="1"/>
</dbReference>
<evidence type="ECO:0000259" key="29">
    <source>
        <dbReference type="SMART" id="SM00079"/>
    </source>
</evidence>
<keyword evidence="16" id="KW-0628">Postsynaptic cell membrane</keyword>
<proteinExistence type="inferred from homology"/>
<dbReference type="Pfam" id="PF10613">
    <property type="entry name" value="Lig_chan-Glu_bd"/>
    <property type="match status" value="1"/>
</dbReference>
<keyword evidence="7" id="KW-0460">Magnesium</keyword>
<keyword evidence="5" id="KW-0732">Signal</keyword>
<comment type="similarity">
    <text evidence="23">Belongs to the glutamate-gated ion channel (TC 1.A.10.1) family. NR3B/GRIN3B subfamily.</text>
</comment>
<dbReference type="EMBL" id="DS469540">
    <property type="protein sequence ID" value="EDO44842.1"/>
    <property type="molecule type" value="Genomic_DNA"/>
</dbReference>
<dbReference type="GO" id="GO:0034702">
    <property type="term" value="C:monoatomic ion channel complex"/>
    <property type="evidence" value="ECO:0007669"/>
    <property type="project" value="UniProtKB-ARBA"/>
</dbReference>
<dbReference type="SMART" id="SM00079">
    <property type="entry name" value="PBPe"/>
    <property type="match status" value="1"/>
</dbReference>
<keyword evidence="10" id="KW-0175">Coiled coil</keyword>
<feature type="domain" description="Ionotropic glutamate receptor L-glutamate and glycine-binding" evidence="30">
    <location>
        <begin position="1"/>
        <end position="49"/>
    </location>
</feature>
<evidence type="ECO:0000313" key="32">
    <source>
        <dbReference type="Proteomes" id="UP000001593"/>
    </source>
</evidence>
<feature type="binding site" evidence="26">
    <location>
        <position position="274"/>
    </location>
    <ligand>
        <name>L-glutamate</name>
        <dbReference type="ChEBI" id="CHEBI:29985"/>
    </ligand>
</feature>
<dbReference type="GO" id="GO:0045211">
    <property type="term" value="C:postsynaptic membrane"/>
    <property type="evidence" value="ECO:0007669"/>
    <property type="project" value="UniProtKB-SubCell"/>
</dbReference>
<evidence type="ECO:0000256" key="27">
    <source>
        <dbReference type="PIRSR" id="PIRSR601508-2"/>
    </source>
</evidence>
<dbReference type="STRING" id="45351.A7RUE9"/>
<sequence>KCCYGLCIDLIKLLSRDIGFIPVIETIQGGRAGSFKNGKWTGLIGEVVAGNADMAMSSISITSQRSKFVDFSEPFIHTGSTILVAKRHGSFKGDGFLKPFKVSAWLLIFAVLYLVAVVVLLFESHNPGLQRQKHRNYRGEFDIHQSVWLMFSRFFSGILNAPIPRFVSSRVVLSSWSFATLMIDALYTANLAAFMVLQDQAHYIDGINDSRIQNPLASVLKFTTIRDTSVEKYFKINFPHVYSFMRNYRFNHSSEGVRAVKEGYVIVIDAFIWESATMERYVANDTRCSLLTVGKLFDTSGFAAAFPKGSPWTRNISDFILKYQQTDVQGELRDKWQK</sequence>
<dbReference type="PRINTS" id="PR00177">
    <property type="entry name" value="NMDARECEPTOR"/>
</dbReference>
<keyword evidence="6" id="KW-0106">Calcium</keyword>
<dbReference type="GO" id="GO:0098878">
    <property type="term" value="C:neurotransmitter receptor complex"/>
    <property type="evidence" value="ECO:0007669"/>
    <property type="project" value="UniProtKB-ARBA"/>
</dbReference>
<reference evidence="31 32" key="1">
    <citation type="journal article" date="2007" name="Science">
        <title>Sea anemone genome reveals ancestral eumetazoan gene repertoire and genomic organization.</title>
        <authorList>
            <person name="Putnam N.H."/>
            <person name="Srivastava M."/>
            <person name="Hellsten U."/>
            <person name="Dirks B."/>
            <person name="Chapman J."/>
            <person name="Salamov A."/>
            <person name="Terry A."/>
            <person name="Shapiro H."/>
            <person name="Lindquist E."/>
            <person name="Kapitonov V.V."/>
            <person name="Jurka J."/>
            <person name="Genikhovich G."/>
            <person name="Grigoriev I.V."/>
            <person name="Lucas S.M."/>
            <person name="Steele R.E."/>
            <person name="Finnerty J.R."/>
            <person name="Technau U."/>
            <person name="Martindale M.Q."/>
            <person name="Rokhsar D.S."/>
        </authorList>
    </citation>
    <scope>NUCLEOTIDE SEQUENCE [LARGE SCALE GENOMIC DNA]</scope>
    <source>
        <strain evidence="32">CH2 X CH6</strain>
    </source>
</reference>
<evidence type="ECO:0000256" key="11">
    <source>
        <dbReference type="ARBA" id="ARBA00023065"/>
    </source>
</evidence>
<evidence type="ECO:0000256" key="6">
    <source>
        <dbReference type="ARBA" id="ARBA00022837"/>
    </source>
</evidence>
<keyword evidence="11" id="KW-0406">Ion transport</keyword>
<dbReference type="GO" id="GO:0038023">
    <property type="term" value="F:signaling receptor activity"/>
    <property type="evidence" value="ECO:0000318"/>
    <property type="project" value="GO_Central"/>
</dbReference>
<feature type="non-terminal residue" evidence="31">
    <location>
        <position position="338"/>
    </location>
</feature>
<dbReference type="InterPro" id="IPR001320">
    <property type="entry name" value="Iontro_rcpt_C"/>
</dbReference>
<dbReference type="Proteomes" id="UP000001593">
    <property type="component" value="Unassembled WGS sequence"/>
</dbReference>
<evidence type="ECO:0000256" key="13">
    <source>
        <dbReference type="ARBA" id="ARBA00023157"/>
    </source>
</evidence>
<dbReference type="GO" id="GO:0015276">
    <property type="term" value="F:ligand-gated monoatomic ion channel activity"/>
    <property type="evidence" value="ECO:0000318"/>
    <property type="project" value="GO_Central"/>
</dbReference>
<evidence type="ECO:0000256" key="22">
    <source>
        <dbReference type="ARBA" id="ARBA00053391"/>
    </source>
</evidence>
<dbReference type="FunFam" id="3.40.190.10:FF:000078">
    <property type="entry name" value="glutamate receptor ionotropic, NMDA 3B"/>
    <property type="match status" value="1"/>
</dbReference>
<keyword evidence="17" id="KW-1071">Ligand-gated ion channel</keyword>
<keyword evidence="2" id="KW-0813">Transport</keyword>
<feature type="transmembrane region" description="Helical" evidence="28">
    <location>
        <begin position="143"/>
        <end position="163"/>
    </location>
</feature>
<dbReference type="GO" id="GO:0005789">
    <property type="term" value="C:endoplasmic reticulum membrane"/>
    <property type="evidence" value="ECO:0007669"/>
    <property type="project" value="UniProtKB-ARBA"/>
</dbReference>
<accession>A7RUE9</accession>
<evidence type="ECO:0000256" key="2">
    <source>
        <dbReference type="ARBA" id="ARBA00022448"/>
    </source>
</evidence>
<evidence type="ECO:0000256" key="18">
    <source>
        <dbReference type="ARBA" id="ARBA00023303"/>
    </source>
</evidence>
<keyword evidence="4 28" id="KW-0812">Transmembrane</keyword>
<dbReference type="HOGENOM" id="CLU_007257_0_2_1"/>
<dbReference type="InterPro" id="IPR019594">
    <property type="entry name" value="Glu/Gly-bd"/>
</dbReference>
<feature type="transmembrane region" description="Helical" evidence="28">
    <location>
        <begin position="175"/>
        <end position="197"/>
    </location>
</feature>
<dbReference type="InterPro" id="IPR001508">
    <property type="entry name" value="Iono_Glu_rcpt_met"/>
</dbReference>
<evidence type="ECO:0000256" key="7">
    <source>
        <dbReference type="ARBA" id="ARBA00022842"/>
    </source>
</evidence>
<dbReference type="Pfam" id="PF00060">
    <property type="entry name" value="Lig_chan"/>
    <property type="match status" value="1"/>
</dbReference>
<evidence type="ECO:0000256" key="1">
    <source>
        <dbReference type="ARBA" id="ARBA00004651"/>
    </source>
</evidence>
<comment type="catalytic activity">
    <reaction evidence="21">
        <text>Ca(2+)(in) = Ca(2+)(out)</text>
        <dbReference type="Rhea" id="RHEA:29671"/>
        <dbReference type="ChEBI" id="CHEBI:29108"/>
    </reaction>
</comment>
<keyword evidence="13" id="KW-1015">Disulfide bond</keyword>
<name>A7RUE9_NEMVE</name>
<dbReference type="OMA" id="WESATME"/>
<feature type="domain" description="Ionotropic glutamate receptor C-terminal" evidence="29">
    <location>
        <begin position="1"/>
        <end position="338"/>
    </location>
</feature>
<dbReference type="PANTHER" id="PTHR18966">
    <property type="entry name" value="IONOTROPIC GLUTAMATE RECEPTOR"/>
    <property type="match status" value="1"/>
</dbReference>
<comment type="subcellular location">
    <subcellularLocation>
        <location evidence="1">Cell membrane</location>
        <topology evidence="1">Multi-pass membrane protein</topology>
    </subcellularLocation>
    <subcellularLocation>
        <location evidence="19">Postsynaptic cell membrane</location>
    </subcellularLocation>
</comment>
<evidence type="ECO:0000313" key="31">
    <source>
        <dbReference type="EMBL" id="EDO44842.1"/>
    </source>
</evidence>
<dbReference type="Gene3D" id="3.40.190.10">
    <property type="entry name" value="Periplasmic binding protein-like II"/>
    <property type="match status" value="2"/>
</dbReference>
<evidence type="ECO:0000256" key="8">
    <source>
        <dbReference type="ARBA" id="ARBA00022989"/>
    </source>
</evidence>
<dbReference type="GO" id="GO:0005886">
    <property type="term" value="C:plasma membrane"/>
    <property type="evidence" value="ECO:0000318"/>
    <property type="project" value="GO_Central"/>
</dbReference>
<evidence type="ECO:0000259" key="30">
    <source>
        <dbReference type="SMART" id="SM00918"/>
    </source>
</evidence>
<comment type="catalytic activity">
    <reaction evidence="20">
        <text>Na(+)(in) = Na(+)(out)</text>
        <dbReference type="Rhea" id="RHEA:34963"/>
        <dbReference type="ChEBI" id="CHEBI:29101"/>
    </reaction>
</comment>
<keyword evidence="12 28" id="KW-0472">Membrane</keyword>
<evidence type="ECO:0000256" key="15">
    <source>
        <dbReference type="ARBA" id="ARBA00023180"/>
    </source>
</evidence>
<evidence type="ECO:0000256" key="26">
    <source>
        <dbReference type="PIRSR" id="PIRSR601508-1"/>
    </source>
</evidence>
<evidence type="ECO:0000256" key="16">
    <source>
        <dbReference type="ARBA" id="ARBA00023257"/>
    </source>
</evidence>
<dbReference type="PhylomeDB" id="A7RUE9"/>
<evidence type="ECO:0000256" key="25">
    <source>
        <dbReference type="ARBA" id="ARBA00071537"/>
    </source>
</evidence>
<dbReference type="eggNOG" id="KOG1053">
    <property type="taxonomic scope" value="Eukaryota"/>
</dbReference>
<evidence type="ECO:0000256" key="24">
    <source>
        <dbReference type="ARBA" id="ARBA00064905"/>
    </source>
</evidence>
<feature type="site" description="Crucial to convey clamshell closure to channel opening" evidence="27">
    <location>
        <position position="204"/>
    </location>
</feature>
<feature type="binding site" evidence="26">
    <location>
        <position position="60"/>
    </location>
    <ligand>
        <name>L-glutamate</name>
        <dbReference type="ChEBI" id="CHEBI:29985"/>
    </ligand>
</feature>
<evidence type="ECO:0000256" key="14">
    <source>
        <dbReference type="ARBA" id="ARBA00023170"/>
    </source>
</evidence>
<keyword evidence="14" id="KW-0675">Receptor</keyword>
<evidence type="ECO:0000256" key="28">
    <source>
        <dbReference type="SAM" id="Phobius"/>
    </source>
</evidence>
<evidence type="ECO:0000256" key="9">
    <source>
        <dbReference type="ARBA" id="ARBA00023018"/>
    </source>
</evidence>
<evidence type="ECO:0000256" key="17">
    <source>
        <dbReference type="ARBA" id="ARBA00023286"/>
    </source>
</evidence>
<keyword evidence="9" id="KW-0770">Synapse</keyword>
<evidence type="ECO:0000256" key="19">
    <source>
        <dbReference type="ARBA" id="ARBA00034100"/>
    </source>
</evidence>
<evidence type="ECO:0000256" key="4">
    <source>
        <dbReference type="ARBA" id="ARBA00022692"/>
    </source>
</evidence>
<comment type="subunit">
    <text evidence="24">Forms heterotetrameric channels that contain at least two GluN1 subunits and at least a combination of one GluN2 and one GluN3 subunits (in vitro). Forms heterotetrameric channels composed of two GluN1/zeta subunits (GRIN1), and two identical GluN3 subunits (GRIN3A or GRIN3B) (in vitro). Does not form functional homomeric channels.</text>
</comment>
<organism evidence="31 32">
    <name type="scientific">Nematostella vectensis</name>
    <name type="common">Starlet sea anemone</name>
    <dbReference type="NCBI Taxonomy" id="45351"/>
    <lineage>
        <taxon>Eukaryota</taxon>
        <taxon>Metazoa</taxon>
        <taxon>Cnidaria</taxon>
        <taxon>Anthozoa</taxon>
        <taxon>Hexacorallia</taxon>
        <taxon>Actiniaria</taxon>
        <taxon>Edwardsiidae</taxon>
        <taxon>Nematostella</taxon>
    </lineage>
</organism>
<keyword evidence="15" id="KW-0325">Glycoprotein</keyword>
<keyword evidence="3" id="KW-1003">Cell membrane</keyword>